<evidence type="ECO:0000259" key="7">
    <source>
        <dbReference type="PROSITE" id="PS50271"/>
    </source>
</evidence>
<dbReference type="EMBL" id="ML994729">
    <property type="protein sequence ID" value="KAF2175571.1"/>
    <property type="molecule type" value="Genomic_DNA"/>
</dbReference>
<protein>
    <recommendedName>
        <fullName evidence="5">Ubiquitin carboxyl-terminal hydrolase</fullName>
        <ecNumber evidence="5">3.4.19.12</ecNumber>
    </recommendedName>
</protein>
<organism evidence="8 9">
    <name type="scientific">Zopfia rhizophila CBS 207.26</name>
    <dbReference type="NCBI Taxonomy" id="1314779"/>
    <lineage>
        <taxon>Eukaryota</taxon>
        <taxon>Fungi</taxon>
        <taxon>Dikarya</taxon>
        <taxon>Ascomycota</taxon>
        <taxon>Pezizomycotina</taxon>
        <taxon>Dothideomycetes</taxon>
        <taxon>Dothideomycetes incertae sedis</taxon>
        <taxon>Zopfiaceae</taxon>
        <taxon>Zopfia</taxon>
    </lineage>
</organism>
<dbReference type="GO" id="GO:0006508">
    <property type="term" value="P:proteolysis"/>
    <property type="evidence" value="ECO:0007669"/>
    <property type="project" value="UniProtKB-KW"/>
</dbReference>
<dbReference type="InterPro" id="IPR001607">
    <property type="entry name" value="Znf_UBP"/>
</dbReference>
<accession>A0A6A6D808</accession>
<dbReference type="PANTHER" id="PTHR24006:SF937">
    <property type="entry name" value="UBIQUITIN CARBOXYL-TERMINAL HYDROLASE"/>
    <property type="match status" value="1"/>
</dbReference>
<keyword evidence="3" id="KW-0862">Zinc</keyword>
<dbReference type="InterPro" id="IPR038765">
    <property type="entry name" value="Papain-like_cys_pep_sf"/>
</dbReference>
<dbReference type="InterPro" id="IPR001394">
    <property type="entry name" value="Peptidase_C19_UCH"/>
</dbReference>
<evidence type="ECO:0000313" key="9">
    <source>
        <dbReference type="Proteomes" id="UP000800200"/>
    </source>
</evidence>
<evidence type="ECO:0000313" key="8">
    <source>
        <dbReference type="EMBL" id="KAF2175571.1"/>
    </source>
</evidence>
<keyword evidence="5" id="KW-0788">Thiol protease</keyword>
<dbReference type="PROSITE" id="PS50235">
    <property type="entry name" value="USP_3"/>
    <property type="match status" value="1"/>
</dbReference>
<dbReference type="Gene3D" id="3.30.40.10">
    <property type="entry name" value="Zinc/RING finger domain, C3HC4 (zinc finger)"/>
    <property type="match status" value="1"/>
</dbReference>
<evidence type="ECO:0000256" key="1">
    <source>
        <dbReference type="ARBA" id="ARBA00022723"/>
    </source>
</evidence>
<dbReference type="Pfam" id="PF02148">
    <property type="entry name" value="zf-UBP"/>
    <property type="match status" value="1"/>
</dbReference>
<evidence type="ECO:0000256" key="4">
    <source>
        <dbReference type="PROSITE-ProRule" id="PRU00502"/>
    </source>
</evidence>
<dbReference type="PROSITE" id="PS00973">
    <property type="entry name" value="USP_2"/>
    <property type="match status" value="1"/>
</dbReference>
<dbReference type="GO" id="GO:0008270">
    <property type="term" value="F:zinc ion binding"/>
    <property type="evidence" value="ECO:0007669"/>
    <property type="project" value="UniProtKB-KW"/>
</dbReference>
<keyword evidence="5 8" id="KW-0378">Hydrolase</keyword>
<evidence type="ECO:0000256" key="2">
    <source>
        <dbReference type="ARBA" id="ARBA00022771"/>
    </source>
</evidence>
<keyword evidence="9" id="KW-1185">Reference proteome</keyword>
<dbReference type="FunFam" id="3.90.70.10:FF:000127">
    <property type="entry name" value="Ubiquitin C-terminal hydrolase Ubp8"/>
    <property type="match status" value="1"/>
</dbReference>
<proteinExistence type="inferred from homology"/>
<comment type="similarity">
    <text evidence="5">Belongs to the peptidase C19 family.</text>
</comment>
<dbReference type="GO" id="GO:0016579">
    <property type="term" value="P:protein deubiquitination"/>
    <property type="evidence" value="ECO:0007669"/>
    <property type="project" value="InterPro"/>
</dbReference>
<keyword evidence="2 4" id="KW-0863">Zinc-finger</keyword>
<dbReference type="InterPro" id="IPR050164">
    <property type="entry name" value="Peptidase_C19"/>
</dbReference>
<dbReference type="Proteomes" id="UP000800200">
    <property type="component" value="Unassembled WGS sequence"/>
</dbReference>
<dbReference type="OrthoDB" id="289038at2759"/>
<dbReference type="InterPro" id="IPR028889">
    <property type="entry name" value="USP"/>
</dbReference>
<sequence length="529" mass="59666">MDTITVNPKAAPLASPKVVKNSKGAIVPSSQMAHVEYGCEHMRDMLENARKATIHHYRHILQDIHEKPSIIVQTYKNATNGDGRPVVSLQPLYLCLQCPNVMTEADRDQHVETKLHCFSVESREGYVYCGNCQDFIYDPDLETRRLQKGKKRKFEDTTSTDEHKLILSNSTFLPCRATGLRGLYNMGQTCFMSVILQTLIHNPFIRNFYLAEGHRTVDCEKEACVSCALDEMFVEFHSVEKTEGFGAVSMLLGSWLAAEALAGYQQQDAHEYMQFILNALHLQNGGSSFDANPTSTDCKCIIHQTFYGKLSSTVTCDKCRNITTALDPYMDLSLDVRTQAKKRKLDADAAEKAPLDLRDCLESFTSREKLAAAEYTCQNCDRTQQNATKQLSIKRLPPVLPIHLKRFEHTKSASSKIETKIKFPTRLDLYPYTTHYKSTQSKTSKNLDPPTLNHNINTPANSLMYELSSVIVHKGKIDSGHYVSYSREGNDWFLFDDSKVVLVSEAEVLGAEAYLLFYMVGGLEVCQES</sequence>
<dbReference type="GO" id="GO:0005829">
    <property type="term" value="C:cytosol"/>
    <property type="evidence" value="ECO:0007669"/>
    <property type="project" value="TreeGrafter"/>
</dbReference>
<dbReference type="Gene3D" id="3.90.70.10">
    <property type="entry name" value="Cysteine proteinases"/>
    <property type="match status" value="1"/>
</dbReference>
<dbReference type="PANTHER" id="PTHR24006">
    <property type="entry name" value="UBIQUITIN CARBOXYL-TERMINAL HYDROLASE"/>
    <property type="match status" value="1"/>
</dbReference>
<dbReference type="InterPro" id="IPR018200">
    <property type="entry name" value="USP_CS"/>
</dbReference>
<dbReference type="SUPFAM" id="SSF57850">
    <property type="entry name" value="RING/U-box"/>
    <property type="match status" value="1"/>
</dbReference>
<dbReference type="AlphaFoldDB" id="A0A6A6D808"/>
<evidence type="ECO:0000256" key="3">
    <source>
        <dbReference type="ARBA" id="ARBA00022833"/>
    </source>
</evidence>
<comment type="catalytic activity">
    <reaction evidence="5">
        <text>Thiol-dependent hydrolysis of ester, thioester, amide, peptide and isopeptide bonds formed by the C-terminal Gly of ubiquitin (a 76-residue protein attached to proteins as an intracellular targeting signal).</text>
        <dbReference type="EC" id="3.4.19.12"/>
    </reaction>
</comment>
<reference evidence="8" key="1">
    <citation type="journal article" date="2020" name="Stud. Mycol.">
        <title>101 Dothideomycetes genomes: a test case for predicting lifestyles and emergence of pathogens.</title>
        <authorList>
            <person name="Haridas S."/>
            <person name="Albert R."/>
            <person name="Binder M."/>
            <person name="Bloem J."/>
            <person name="Labutti K."/>
            <person name="Salamov A."/>
            <person name="Andreopoulos B."/>
            <person name="Baker S."/>
            <person name="Barry K."/>
            <person name="Bills G."/>
            <person name="Bluhm B."/>
            <person name="Cannon C."/>
            <person name="Castanera R."/>
            <person name="Culley D."/>
            <person name="Daum C."/>
            <person name="Ezra D."/>
            <person name="Gonzalez J."/>
            <person name="Henrissat B."/>
            <person name="Kuo A."/>
            <person name="Liang C."/>
            <person name="Lipzen A."/>
            <person name="Lutzoni F."/>
            <person name="Magnuson J."/>
            <person name="Mondo S."/>
            <person name="Nolan M."/>
            <person name="Ohm R."/>
            <person name="Pangilinan J."/>
            <person name="Park H.-J."/>
            <person name="Ramirez L."/>
            <person name="Alfaro M."/>
            <person name="Sun H."/>
            <person name="Tritt A."/>
            <person name="Yoshinaga Y."/>
            <person name="Zwiers L.-H."/>
            <person name="Turgeon B."/>
            <person name="Goodwin S."/>
            <person name="Spatafora J."/>
            <person name="Crous P."/>
            <person name="Grigoriev I."/>
        </authorList>
    </citation>
    <scope>NUCLEOTIDE SEQUENCE</scope>
    <source>
        <strain evidence="8">CBS 207.26</strain>
    </source>
</reference>
<dbReference type="PROSITE" id="PS50271">
    <property type="entry name" value="ZF_UBP"/>
    <property type="match status" value="1"/>
</dbReference>
<keyword evidence="5" id="KW-0833">Ubl conjugation pathway</keyword>
<dbReference type="SUPFAM" id="SSF54001">
    <property type="entry name" value="Cysteine proteinases"/>
    <property type="match status" value="1"/>
</dbReference>
<dbReference type="InterPro" id="IPR013083">
    <property type="entry name" value="Znf_RING/FYVE/PHD"/>
</dbReference>
<dbReference type="GO" id="GO:0005634">
    <property type="term" value="C:nucleus"/>
    <property type="evidence" value="ECO:0007669"/>
    <property type="project" value="TreeGrafter"/>
</dbReference>
<evidence type="ECO:0000259" key="6">
    <source>
        <dbReference type="PROSITE" id="PS50235"/>
    </source>
</evidence>
<dbReference type="CDD" id="cd02660">
    <property type="entry name" value="Peptidase_C19D"/>
    <property type="match status" value="1"/>
</dbReference>
<dbReference type="Pfam" id="PF00443">
    <property type="entry name" value="UCH"/>
    <property type="match status" value="1"/>
</dbReference>
<evidence type="ECO:0000256" key="5">
    <source>
        <dbReference type="RuleBase" id="RU366025"/>
    </source>
</evidence>
<dbReference type="PROSITE" id="PS00972">
    <property type="entry name" value="USP_1"/>
    <property type="match status" value="1"/>
</dbReference>
<keyword evidence="5" id="KW-0645">Protease</keyword>
<feature type="domain" description="UBP-type" evidence="7">
    <location>
        <begin position="52"/>
        <end position="157"/>
    </location>
</feature>
<dbReference type="GO" id="GO:0004843">
    <property type="term" value="F:cysteine-type deubiquitinase activity"/>
    <property type="evidence" value="ECO:0007669"/>
    <property type="project" value="UniProtKB-UniRule"/>
</dbReference>
<name>A0A6A6D808_9PEZI</name>
<keyword evidence="1" id="KW-0479">Metal-binding</keyword>
<feature type="domain" description="USP" evidence="6">
    <location>
        <begin position="181"/>
        <end position="521"/>
    </location>
</feature>
<dbReference type="EC" id="3.4.19.12" evidence="5"/>
<gene>
    <name evidence="8" type="ORF">K469DRAFT_743300</name>
</gene>